<organism evidence="3 4">
    <name type="scientific">Paenibacillus plantarum</name>
    <dbReference type="NCBI Taxonomy" id="2654975"/>
    <lineage>
        <taxon>Bacteria</taxon>
        <taxon>Bacillati</taxon>
        <taxon>Bacillota</taxon>
        <taxon>Bacilli</taxon>
        <taxon>Bacillales</taxon>
        <taxon>Paenibacillaceae</taxon>
        <taxon>Paenibacillus</taxon>
    </lineage>
</organism>
<dbReference type="InterPro" id="IPR017853">
    <property type="entry name" value="GH"/>
</dbReference>
<dbReference type="SUPFAM" id="SSF51445">
    <property type="entry name" value="(Trans)glycosidases"/>
    <property type="match status" value="1"/>
</dbReference>
<reference evidence="3 4" key="1">
    <citation type="submission" date="2019-10" db="EMBL/GenBank/DDBJ databases">
        <title>Description of Paenibacillus humi sp. nov.</title>
        <authorList>
            <person name="Carlier A."/>
            <person name="Qi S."/>
        </authorList>
    </citation>
    <scope>NUCLEOTIDE SEQUENCE [LARGE SCALE GENOMIC DNA]</scope>
    <source>
        <strain evidence="3 4">LMG 31461</strain>
    </source>
</reference>
<dbReference type="InterPro" id="IPR003790">
    <property type="entry name" value="GHL10"/>
</dbReference>
<evidence type="ECO:0000259" key="2">
    <source>
        <dbReference type="Pfam" id="PF02638"/>
    </source>
</evidence>
<feature type="domain" description="Glycosyl hydrolase-like 10" evidence="2">
    <location>
        <begin position="94"/>
        <end position="354"/>
    </location>
</feature>
<dbReference type="InterPro" id="IPR052177">
    <property type="entry name" value="Divisome_Glycosyl_Hydrolase"/>
</dbReference>
<evidence type="ECO:0000313" key="3">
    <source>
        <dbReference type="EMBL" id="NOU65454.1"/>
    </source>
</evidence>
<evidence type="ECO:0000256" key="1">
    <source>
        <dbReference type="ARBA" id="ARBA00022729"/>
    </source>
</evidence>
<proteinExistence type="predicted"/>
<evidence type="ECO:0000313" key="4">
    <source>
        <dbReference type="Proteomes" id="UP000653578"/>
    </source>
</evidence>
<dbReference type="PANTHER" id="PTHR43405">
    <property type="entry name" value="GLYCOSYL HYDROLASE DIGH"/>
    <property type="match status" value="1"/>
</dbReference>
<dbReference type="RefSeq" id="WP_171631475.1">
    <property type="nucleotide sequence ID" value="NZ_WHNY01000045.1"/>
</dbReference>
<sequence length="541" mass="61680">MTDQDTARCLEQVETRIASAKRLLENNWERYINVPYDLARHHLATADQLLEEARTLASTDAERCLSQASLASTEAWEGYLHSLPSRVAEARGVWYRPVEKSREEVGRTLDRVQAAGFNELYLETWLWGYTIYPSHTAMINGIEAQHPAFQGYDPLEAFVQEGESRGIAVHAWLDGFMVGVDPKGGPVLRAYPEWSALSHRQAHSQKPLPQQGTGYFWLDLINPAVRMYFLDFVKEIVSTYNVAGINLDFMRFPHTEEDWQDTYCYSLYAREAFQREHGWDPLEISSEQRELWTIWTKWLEQQEDEFVSQLYKELKQISPNLIVSAAPEPGAESTKIGNWSQHVDVVIPQAYYATASEVRPSVHLHKKELMPGNLVYSGIYPMYAQLGAQETIEQVLAAQDIDKGTVIFAFGQATDETIRALRLGPWRNAANSTGMYPLRAIQALLEAVKTDMEHIYLPRLAVHEQTALAITAMLDVFLDALQSEAGEELAVVFDQKIAEFKPFLLQHQVDEKIHPIVVEHVRNTLTDIQELLQYAQSKQVK</sequence>
<name>A0ABX1XAS2_9BACL</name>
<accession>A0ABX1XAS2</accession>
<dbReference type="PANTHER" id="PTHR43405:SF1">
    <property type="entry name" value="GLYCOSYL HYDROLASE DIGH"/>
    <property type="match status" value="1"/>
</dbReference>
<dbReference type="Proteomes" id="UP000653578">
    <property type="component" value="Unassembled WGS sequence"/>
</dbReference>
<comment type="caution">
    <text evidence="3">The sequence shown here is derived from an EMBL/GenBank/DDBJ whole genome shotgun (WGS) entry which is preliminary data.</text>
</comment>
<gene>
    <name evidence="3" type="ORF">GC096_15575</name>
</gene>
<keyword evidence="4" id="KW-1185">Reference proteome</keyword>
<keyword evidence="1" id="KW-0732">Signal</keyword>
<protein>
    <submittedName>
        <fullName evidence="3">Family 10 glycosylhydrolase</fullName>
    </submittedName>
</protein>
<dbReference type="Pfam" id="PF02638">
    <property type="entry name" value="GHL10"/>
    <property type="match status" value="1"/>
</dbReference>
<dbReference type="EMBL" id="WHNY01000045">
    <property type="protein sequence ID" value="NOU65454.1"/>
    <property type="molecule type" value="Genomic_DNA"/>
</dbReference>
<dbReference type="Gene3D" id="3.20.20.80">
    <property type="entry name" value="Glycosidases"/>
    <property type="match status" value="1"/>
</dbReference>